<organism evidence="14 15">
    <name type="scientific">Patulibacter medicamentivorans</name>
    <dbReference type="NCBI Taxonomy" id="1097667"/>
    <lineage>
        <taxon>Bacteria</taxon>
        <taxon>Bacillati</taxon>
        <taxon>Actinomycetota</taxon>
        <taxon>Thermoleophilia</taxon>
        <taxon>Solirubrobacterales</taxon>
        <taxon>Patulibacteraceae</taxon>
        <taxon>Patulibacter</taxon>
    </lineage>
</organism>
<dbReference type="Pfam" id="PF01926">
    <property type="entry name" value="MMR_HSR1"/>
    <property type="match status" value="2"/>
</dbReference>
<comment type="function">
    <text evidence="10 12">GTPase that plays an essential role in the late steps of ribosome biogenesis.</text>
</comment>
<dbReference type="InterPro" id="IPR005225">
    <property type="entry name" value="Small_GTP-bd"/>
</dbReference>
<protein>
    <recommendedName>
        <fullName evidence="2 10">GTPase Der</fullName>
    </recommendedName>
    <alternativeName>
        <fullName evidence="9 10">GTP-binding protein EngA</fullName>
    </alternativeName>
</protein>
<keyword evidence="15" id="KW-1185">Reference proteome</keyword>
<evidence type="ECO:0000256" key="4">
    <source>
        <dbReference type="ARBA" id="ARBA00022694"/>
    </source>
</evidence>
<dbReference type="Pfam" id="PF14714">
    <property type="entry name" value="KH_dom-like"/>
    <property type="match status" value="1"/>
</dbReference>
<dbReference type="AlphaFoldDB" id="H0E2D3"/>
<dbReference type="Gene3D" id="3.30.300.20">
    <property type="match status" value="1"/>
</dbReference>
<dbReference type="CDD" id="cd01894">
    <property type="entry name" value="EngA1"/>
    <property type="match status" value="1"/>
</dbReference>
<name>H0E2D3_9ACTN</name>
<evidence type="ECO:0000256" key="5">
    <source>
        <dbReference type="ARBA" id="ARBA00022737"/>
    </source>
</evidence>
<dbReference type="PANTHER" id="PTHR43834:SF6">
    <property type="entry name" value="GTPASE DER"/>
    <property type="match status" value="1"/>
</dbReference>
<dbReference type="InterPro" id="IPR031166">
    <property type="entry name" value="G_ENGA"/>
</dbReference>
<dbReference type="GO" id="GO:0005525">
    <property type="term" value="F:GTP binding"/>
    <property type="evidence" value="ECO:0007669"/>
    <property type="project" value="UniProtKB-UniRule"/>
</dbReference>
<evidence type="ECO:0000256" key="3">
    <source>
        <dbReference type="ARBA" id="ARBA00022517"/>
    </source>
</evidence>
<keyword evidence="5 12" id="KW-0677">Repeat</keyword>
<evidence type="ECO:0000259" key="13">
    <source>
        <dbReference type="PROSITE" id="PS51712"/>
    </source>
</evidence>
<evidence type="ECO:0000256" key="6">
    <source>
        <dbReference type="ARBA" id="ARBA00022741"/>
    </source>
</evidence>
<comment type="caution">
    <text evidence="14">The sequence shown here is derived from an EMBL/GenBank/DDBJ whole genome shotgun (WGS) entry which is preliminary data.</text>
</comment>
<dbReference type="PATRIC" id="fig|1097667.3.peg.943"/>
<evidence type="ECO:0000256" key="1">
    <source>
        <dbReference type="ARBA" id="ARBA00008279"/>
    </source>
</evidence>
<dbReference type="Proteomes" id="UP000005143">
    <property type="component" value="Unassembled WGS sequence"/>
</dbReference>
<dbReference type="InterPro" id="IPR016484">
    <property type="entry name" value="GTPase_Der"/>
</dbReference>
<comment type="subunit">
    <text evidence="10">Associates with the 50S ribosomal subunit.</text>
</comment>
<keyword evidence="6 10" id="KW-0547">Nucleotide-binding</keyword>
<dbReference type="InterPro" id="IPR006073">
    <property type="entry name" value="GTP-bd"/>
</dbReference>
<dbReference type="GO" id="GO:0042254">
    <property type="term" value="P:ribosome biogenesis"/>
    <property type="evidence" value="ECO:0007669"/>
    <property type="project" value="UniProtKB-KW"/>
</dbReference>
<dbReference type="InterPro" id="IPR015946">
    <property type="entry name" value="KH_dom-like_a/b"/>
</dbReference>
<evidence type="ECO:0000256" key="2">
    <source>
        <dbReference type="ARBA" id="ARBA00020953"/>
    </source>
</evidence>
<feature type="binding site" evidence="10">
    <location>
        <begin position="181"/>
        <end position="188"/>
    </location>
    <ligand>
        <name>GTP</name>
        <dbReference type="ChEBI" id="CHEBI:37565"/>
        <label>2</label>
    </ligand>
</feature>
<feature type="binding site" evidence="10">
    <location>
        <begin position="293"/>
        <end position="296"/>
    </location>
    <ligand>
        <name>GTP</name>
        <dbReference type="ChEBI" id="CHEBI:37565"/>
        <label>2</label>
    </ligand>
</feature>
<evidence type="ECO:0000256" key="9">
    <source>
        <dbReference type="ARBA" id="ARBA00032345"/>
    </source>
</evidence>
<feature type="domain" description="EngA-type G" evidence="13">
    <location>
        <begin position="175"/>
        <end position="348"/>
    </location>
</feature>
<feature type="binding site" evidence="10">
    <location>
        <begin position="228"/>
        <end position="232"/>
    </location>
    <ligand>
        <name>GTP</name>
        <dbReference type="ChEBI" id="CHEBI:37565"/>
        <label>2</label>
    </ligand>
</feature>
<keyword evidence="4" id="KW-0819">tRNA processing</keyword>
<gene>
    <name evidence="10" type="primary">der</name>
    <name evidence="14" type="ORF">PAI11_09460</name>
</gene>
<dbReference type="PRINTS" id="PR00326">
    <property type="entry name" value="GTP1OBG"/>
</dbReference>
<reference evidence="14 15" key="1">
    <citation type="journal article" date="2013" name="Biodegradation">
        <title>Quantitative proteomic analysis of ibuprofen-degrading Patulibacter sp. strain I11.</title>
        <authorList>
            <person name="Almeida B."/>
            <person name="Kjeldal H."/>
            <person name="Lolas I."/>
            <person name="Knudsen A.D."/>
            <person name="Carvalho G."/>
            <person name="Nielsen K.L."/>
            <person name="Barreto Crespo M.T."/>
            <person name="Stensballe A."/>
            <person name="Nielsen J.L."/>
        </authorList>
    </citation>
    <scope>NUCLEOTIDE SEQUENCE [LARGE SCALE GENOMIC DNA]</scope>
    <source>
        <strain evidence="14 15">I11</strain>
    </source>
</reference>
<dbReference type="CDD" id="cd01895">
    <property type="entry name" value="EngA2"/>
    <property type="match status" value="1"/>
</dbReference>
<proteinExistence type="inferred from homology"/>
<evidence type="ECO:0000256" key="7">
    <source>
        <dbReference type="ARBA" id="ARBA00022958"/>
    </source>
</evidence>
<evidence type="ECO:0000313" key="14">
    <source>
        <dbReference type="EMBL" id="EHN12153.1"/>
    </source>
</evidence>
<accession>H0E2D3</accession>
<feature type="binding site" evidence="10">
    <location>
        <begin position="8"/>
        <end position="15"/>
    </location>
    <ligand>
        <name>GTP</name>
        <dbReference type="ChEBI" id="CHEBI:37565"/>
        <label>1</label>
    </ligand>
</feature>
<dbReference type="HAMAP" id="MF_00195">
    <property type="entry name" value="GTPase_Der"/>
    <property type="match status" value="1"/>
</dbReference>
<dbReference type="NCBIfam" id="TIGR03594">
    <property type="entry name" value="GTPase_EngA"/>
    <property type="match status" value="1"/>
</dbReference>
<evidence type="ECO:0000256" key="11">
    <source>
        <dbReference type="PROSITE-ProRule" id="PRU01049"/>
    </source>
</evidence>
<keyword evidence="8 10" id="KW-0342">GTP-binding</keyword>
<dbReference type="InterPro" id="IPR032859">
    <property type="entry name" value="KH_dom-like"/>
</dbReference>
<dbReference type="PANTHER" id="PTHR43834">
    <property type="entry name" value="GTPASE DER"/>
    <property type="match status" value="1"/>
</dbReference>
<dbReference type="PIRSF" id="PIRSF006485">
    <property type="entry name" value="GTP-binding_EngA"/>
    <property type="match status" value="1"/>
</dbReference>
<dbReference type="SUPFAM" id="SSF52540">
    <property type="entry name" value="P-loop containing nucleoside triphosphate hydrolases"/>
    <property type="match status" value="2"/>
</dbReference>
<dbReference type="NCBIfam" id="TIGR00231">
    <property type="entry name" value="small_GTP"/>
    <property type="match status" value="2"/>
</dbReference>
<feature type="domain" description="EngA-type G" evidence="13">
    <location>
        <begin position="2"/>
        <end position="166"/>
    </location>
</feature>
<feature type="binding site" evidence="10">
    <location>
        <begin position="118"/>
        <end position="121"/>
    </location>
    <ligand>
        <name>GTP</name>
        <dbReference type="ChEBI" id="CHEBI:37565"/>
        <label>1</label>
    </ligand>
</feature>
<keyword evidence="3 10" id="KW-0690">Ribosome biogenesis</keyword>
<sequence length="454" mass="50147">MRQIAIVGYPNVGKSSLINRLTGRREAVVHERPGVTRDRKHMAAEWNGREFELVDTGGVDALDPDPMASEILGQVRAALTTAALVVFVVDAKAGVRPGDEELADILRRWDGPVIVAANKIDVAQDIPNAAEFHRLGLGEPMPVSAAQGLGTGDLMDRMVEELPEGDEDPDERDTLRLTIIGRPNVGKSTLFNRLVGDERVIVSDVAGTTRDAIDLPIEIDGRRVVIVDTAGMRRQAKVTESVEYYTVLRSQQAVERADVAIVVCDAADGVTSQDFRVAELAMKGGCATLIVLNKWDEHNLSDDDLAHERAKVQQKLRLRPRVLTASALTGRNVQRVIAEALALGDKRKGRIPTSQLNRFLAEALEAKQPPAIRGHRLKMLYISQVGEEPPRFAISVNDRNRVVRDYAYFIENRLRARFGLDGIPVIIDFNERNTRRSEVGYGARPPRPPLPPRD</sequence>
<dbReference type="GO" id="GO:0043022">
    <property type="term" value="F:ribosome binding"/>
    <property type="evidence" value="ECO:0007669"/>
    <property type="project" value="TreeGrafter"/>
</dbReference>
<keyword evidence="7" id="KW-0630">Potassium</keyword>
<dbReference type="InterPro" id="IPR027417">
    <property type="entry name" value="P-loop_NTPase"/>
</dbReference>
<feature type="binding site" evidence="10">
    <location>
        <begin position="55"/>
        <end position="59"/>
    </location>
    <ligand>
        <name>GTP</name>
        <dbReference type="ChEBI" id="CHEBI:37565"/>
        <label>1</label>
    </ligand>
</feature>
<dbReference type="OrthoDB" id="9805918at2"/>
<evidence type="ECO:0000313" key="15">
    <source>
        <dbReference type="Proteomes" id="UP000005143"/>
    </source>
</evidence>
<evidence type="ECO:0000256" key="8">
    <source>
        <dbReference type="ARBA" id="ARBA00023134"/>
    </source>
</evidence>
<dbReference type="FunFam" id="3.40.50.300:FF:000494">
    <property type="entry name" value="tRNA modification GTPase MnmE"/>
    <property type="match status" value="1"/>
</dbReference>
<dbReference type="EMBL" id="AGUD01000043">
    <property type="protein sequence ID" value="EHN12153.1"/>
    <property type="molecule type" value="Genomic_DNA"/>
</dbReference>
<evidence type="ECO:0000256" key="10">
    <source>
        <dbReference type="HAMAP-Rule" id="MF_00195"/>
    </source>
</evidence>
<comment type="similarity">
    <text evidence="1 10 11 12">Belongs to the TRAFAC class TrmE-Era-EngA-EngB-Septin-like GTPase superfamily. EngA (Der) GTPase family.</text>
</comment>
<dbReference type="Gene3D" id="3.40.50.300">
    <property type="entry name" value="P-loop containing nucleotide triphosphate hydrolases"/>
    <property type="match status" value="2"/>
</dbReference>
<dbReference type="GO" id="GO:0008033">
    <property type="term" value="P:tRNA processing"/>
    <property type="evidence" value="ECO:0007669"/>
    <property type="project" value="UniProtKB-KW"/>
</dbReference>
<dbReference type="RefSeq" id="WP_007571469.1">
    <property type="nucleotide sequence ID" value="NZ_AGUD01000043.1"/>
</dbReference>
<dbReference type="PROSITE" id="PS51712">
    <property type="entry name" value="G_ENGA"/>
    <property type="match status" value="2"/>
</dbReference>
<evidence type="ECO:0000256" key="12">
    <source>
        <dbReference type="RuleBase" id="RU004481"/>
    </source>
</evidence>